<evidence type="ECO:0000313" key="2">
    <source>
        <dbReference type="EMBL" id="KAJ3607094.1"/>
    </source>
</evidence>
<gene>
    <name evidence="2" type="ORF">NHX12_026608</name>
</gene>
<dbReference type="AlphaFoldDB" id="A0A9Q0EHR7"/>
<protein>
    <submittedName>
        <fullName evidence="2">Uncharacterized protein</fullName>
    </submittedName>
</protein>
<dbReference type="Proteomes" id="UP001148018">
    <property type="component" value="Unassembled WGS sequence"/>
</dbReference>
<keyword evidence="3" id="KW-1185">Reference proteome</keyword>
<proteinExistence type="predicted"/>
<reference evidence="2" key="1">
    <citation type="submission" date="2022-07" db="EMBL/GenBank/DDBJ databases">
        <title>Chromosome-level genome of Muraenolepis orangiensis.</title>
        <authorList>
            <person name="Kim J."/>
        </authorList>
    </citation>
    <scope>NUCLEOTIDE SEQUENCE</scope>
    <source>
        <strain evidence="2">KU_S4_2022</strain>
        <tissue evidence="2">Muscle</tissue>
    </source>
</reference>
<feature type="region of interest" description="Disordered" evidence="1">
    <location>
        <begin position="1"/>
        <end position="137"/>
    </location>
</feature>
<comment type="caution">
    <text evidence="2">The sequence shown here is derived from an EMBL/GenBank/DDBJ whole genome shotgun (WGS) entry which is preliminary data.</text>
</comment>
<feature type="non-terminal residue" evidence="2">
    <location>
        <position position="1"/>
    </location>
</feature>
<evidence type="ECO:0000313" key="3">
    <source>
        <dbReference type="Proteomes" id="UP001148018"/>
    </source>
</evidence>
<dbReference type="EMBL" id="JANIIK010000042">
    <property type="protein sequence ID" value="KAJ3607094.1"/>
    <property type="molecule type" value="Genomic_DNA"/>
</dbReference>
<sequence>VPLGPDGKVTPPDPEKIVSPAGAQRGPLNGKEGGARSSHGGRNNIPLTLTVATWPPPLTEARSKPQGPMASTSHRVGKPTLSEDPAAHNDEADYEAESEADYEAESEADYEAESERHREATAASLVIHRGLGRYVHL</sequence>
<accession>A0A9Q0EHR7</accession>
<organism evidence="2 3">
    <name type="scientific">Muraenolepis orangiensis</name>
    <name type="common">Patagonian moray cod</name>
    <dbReference type="NCBI Taxonomy" id="630683"/>
    <lineage>
        <taxon>Eukaryota</taxon>
        <taxon>Metazoa</taxon>
        <taxon>Chordata</taxon>
        <taxon>Craniata</taxon>
        <taxon>Vertebrata</taxon>
        <taxon>Euteleostomi</taxon>
        <taxon>Actinopterygii</taxon>
        <taxon>Neopterygii</taxon>
        <taxon>Teleostei</taxon>
        <taxon>Neoteleostei</taxon>
        <taxon>Acanthomorphata</taxon>
        <taxon>Zeiogadaria</taxon>
        <taxon>Gadariae</taxon>
        <taxon>Gadiformes</taxon>
        <taxon>Muraenolepidoidei</taxon>
        <taxon>Muraenolepididae</taxon>
        <taxon>Muraenolepis</taxon>
    </lineage>
</organism>
<evidence type="ECO:0000256" key="1">
    <source>
        <dbReference type="SAM" id="MobiDB-lite"/>
    </source>
</evidence>
<name>A0A9Q0EHR7_9TELE</name>
<feature type="compositionally biased region" description="Acidic residues" evidence="1">
    <location>
        <begin position="92"/>
        <end position="112"/>
    </location>
</feature>